<protein>
    <submittedName>
        <fullName evidence="2">Uncharacterized protein</fullName>
    </submittedName>
</protein>
<evidence type="ECO:0000313" key="3">
    <source>
        <dbReference type="Proteomes" id="UP000319817"/>
    </source>
</evidence>
<dbReference type="OrthoDB" id="219365at2"/>
<keyword evidence="3" id="KW-1185">Reference proteome</keyword>
<gene>
    <name evidence="2" type="ORF">K239x_01060</name>
</gene>
<dbReference type="AlphaFoldDB" id="A0A517NM11"/>
<organism evidence="2 3">
    <name type="scientific">Stieleria marina</name>
    <dbReference type="NCBI Taxonomy" id="1930275"/>
    <lineage>
        <taxon>Bacteria</taxon>
        <taxon>Pseudomonadati</taxon>
        <taxon>Planctomycetota</taxon>
        <taxon>Planctomycetia</taxon>
        <taxon>Pirellulales</taxon>
        <taxon>Pirellulaceae</taxon>
        <taxon>Stieleria</taxon>
    </lineage>
</organism>
<keyword evidence="1" id="KW-0175">Coiled coil</keyword>
<evidence type="ECO:0000256" key="1">
    <source>
        <dbReference type="SAM" id="Coils"/>
    </source>
</evidence>
<feature type="coiled-coil region" evidence="1">
    <location>
        <begin position="376"/>
        <end position="442"/>
    </location>
</feature>
<dbReference type="RefSeq" id="WP_145415764.1">
    <property type="nucleotide sequence ID" value="NZ_CP036526.1"/>
</dbReference>
<reference evidence="2 3" key="1">
    <citation type="submission" date="2019-02" db="EMBL/GenBank/DDBJ databases">
        <title>Deep-cultivation of Planctomycetes and their phenomic and genomic characterization uncovers novel biology.</title>
        <authorList>
            <person name="Wiegand S."/>
            <person name="Jogler M."/>
            <person name="Boedeker C."/>
            <person name="Pinto D."/>
            <person name="Vollmers J."/>
            <person name="Rivas-Marin E."/>
            <person name="Kohn T."/>
            <person name="Peeters S.H."/>
            <person name="Heuer A."/>
            <person name="Rast P."/>
            <person name="Oberbeckmann S."/>
            <person name="Bunk B."/>
            <person name="Jeske O."/>
            <person name="Meyerdierks A."/>
            <person name="Storesund J.E."/>
            <person name="Kallscheuer N."/>
            <person name="Luecker S."/>
            <person name="Lage O.M."/>
            <person name="Pohl T."/>
            <person name="Merkel B.J."/>
            <person name="Hornburger P."/>
            <person name="Mueller R.-W."/>
            <person name="Bruemmer F."/>
            <person name="Labrenz M."/>
            <person name="Spormann A.M."/>
            <person name="Op den Camp H."/>
            <person name="Overmann J."/>
            <person name="Amann R."/>
            <person name="Jetten M.S.M."/>
            <person name="Mascher T."/>
            <person name="Medema M.H."/>
            <person name="Devos D.P."/>
            <person name="Kaster A.-K."/>
            <person name="Ovreas L."/>
            <person name="Rohde M."/>
            <person name="Galperin M.Y."/>
            <person name="Jogler C."/>
        </authorList>
    </citation>
    <scope>NUCLEOTIDE SEQUENCE [LARGE SCALE GENOMIC DNA]</scope>
    <source>
        <strain evidence="2 3">K23_9</strain>
    </source>
</reference>
<evidence type="ECO:0000313" key="2">
    <source>
        <dbReference type="EMBL" id="QDT08174.1"/>
    </source>
</evidence>
<proteinExistence type="predicted"/>
<dbReference type="EMBL" id="CP036526">
    <property type="protein sequence ID" value="QDT08174.1"/>
    <property type="molecule type" value="Genomic_DNA"/>
</dbReference>
<accession>A0A517NM11</accession>
<dbReference type="Proteomes" id="UP000319817">
    <property type="component" value="Chromosome"/>
</dbReference>
<sequence length="627" mass="68093">MFKQAKQDARFWDQFREQMMLRATLPGINLDGLPPNMTTGGAYLVWESPGTNQDQVYAALDLLLHQENDLPVRLTGRAGFADTPTGSELRVSATAANISDAFGVTGLDLQQVTMLLDVDTINKPATGDKLAAADPTSAVPTIGLGISANMVIGGRDVMIAGKVELNIATGTPMKVALRGELSSLSSLDLVRFANRMSGLGAVDINESALPNFEIRDLVINIAPLGGDTQLGIEDGIGLKGELYVNDRFLAKVDGSIDRTGIVPKIRLTAWTHEIELGALSVSDVHIDIQMTQSADDFFIVKGSVAVLGASHSVDIHLAADKMHYRITTEVDGLGMVDYAFESQMTGTPYWTFHATVRNDASTHLEQNVASGARDWATEATASFKKAQSALDAAQAEVNTLKQERATAIAEAQKEFDEFEAKLEKAEKSVATLRSRLDSWIRSERTAWSRYRSAVNSRKAAKWYQYAGRRAVEVSRYATYIGIRSGRYAVQGSLKAAEVVLREVKEAASSTLDLAGPEMNPEVLRINAELAIMTAGLQIAKAAVTAAESVSTETAEAIALAAEHHDDLFMIDRIHFSGTLSAAIVNNEFDLKIDCRLLNKAKKIDIDISLSDFSPEQLMERLIDEIRS</sequence>
<name>A0A517NM11_9BACT</name>